<keyword evidence="3" id="KW-1185">Reference proteome</keyword>
<feature type="region of interest" description="Disordered" evidence="1">
    <location>
        <begin position="1"/>
        <end position="32"/>
    </location>
</feature>
<reference evidence="2 3" key="1">
    <citation type="journal article" date="2021" name="Nat. Plants">
        <title>The Taxus genome provides insights into paclitaxel biosynthesis.</title>
        <authorList>
            <person name="Xiong X."/>
            <person name="Gou J."/>
            <person name="Liao Q."/>
            <person name="Li Y."/>
            <person name="Zhou Q."/>
            <person name="Bi G."/>
            <person name="Li C."/>
            <person name="Du R."/>
            <person name="Wang X."/>
            <person name="Sun T."/>
            <person name="Guo L."/>
            <person name="Liang H."/>
            <person name="Lu P."/>
            <person name="Wu Y."/>
            <person name="Zhang Z."/>
            <person name="Ro D.K."/>
            <person name="Shang Y."/>
            <person name="Huang S."/>
            <person name="Yan J."/>
        </authorList>
    </citation>
    <scope>NUCLEOTIDE SEQUENCE [LARGE SCALE GENOMIC DNA]</scope>
    <source>
        <strain evidence="2">Ta-2019</strain>
    </source>
</reference>
<feature type="compositionally biased region" description="Acidic residues" evidence="1">
    <location>
        <begin position="1"/>
        <end position="12"/>
    </location>
</feature>
<evidence type="ECO:0000313" key="2">
    <source>
        <dbReference type="EMBL" id="KAH9313744.1"/>
    </source>
</evidence>
<feature type="non-terminal residue" evidence="2">
    <location>
        <position position="1"/>
    </location>
</feature>
<gene>
    <name evidence="2" type="ORF">KI387_022371</name>
</gene>
<protein>
    <submittedName>
        <fullName evidence="2">Uncharacterized protein</fullName>
    </submittedName>
</protein>
<sequence>YQMEAALEELISETESKDQTDLECSYSDSESDMKEEELEYISKFFKEDYTDYENSNYPKDLKLTNEEDSPSSKNFDIDSDSDSDPYLIYLIFHYQIQ</sequence>
<feature type="region of interest" description="Disordered" evidence="1">
    <location>
        <begin position="51"/>
        <end position="81"/>
    </location>
</feature>
<dbReference type="AlphaFoldDB" id="A0AA38L5E2"/>
<evidence type="ECO:0000256" key="1">
    <source>
        <dbReference type="SAM" id="MobiDB-lite"/>
    </source>
</evidence>
<name>A0AA38L5E2_TAXCH</name>
<accession>A0AA38L5E2</accession>
<dbReference type="Proteomes" id="UP000824469">
    <property type="component" value="Unassembled WGS sequence"/>
</dbReference>
<comment type="caution">
    <text evidence="2">The sequence shown here is derived from an EMBL/GenBank/DDBJ whole genome shotgun (WGS) entry which is preliminary data.</text>
</comment>
<feature type="non-terminal residue" evidence="2">
    <location>
        <position position="97"/>
    </location>
</feature>
<evidence type="ECO:0000313" key="3">
    <source>
        <dbReference type="Proteomes" id="UP000824469"/>
    </source>
</evidence>
<dbReference type="EMBL" id="JAHRHJ020000005">
    <property type="protein sequence ID" value="KAH9313744.1"/>
    <property type="molecule type" value="Genomic_DNA"/>
</dbReference>
<proteinExistence type="predicted"/>
<organism evidence="2 3">
    <name type="scientific">Taxus chinensis</name>
    <name type="common">Chinese yew</name>
    <name type="synonym">Taxus wallichiana var. chinensis</name>
    <dbReference type="NCBI Taxonomy" id="29808"/>
    <lineage>
        <taxon>Eukaryota</taxon>
        <taxon>Viridiplantae</taxon>
        <taxon>Streptophyta</taxon>
        <taxon>Embryophyta</taxon>
        <taxon>Tracheophyta</taxon>
        <taxon>Spermatophyta</taxon>
        <taxon>Pinopsida</taxon>
        <taxon>Pinidae</taxon>
        <taxon>Conifers II</taxon>
        <taxon>Cupressales</taxon>
        <taxon>Taxaceae</taxon>
        <taxon>Taxus</taxon>
    </lineage>
</organism>